<proteinExistence type="predicted"/>
<dbReference type="InterPro" id="IPR011630">
    <property type="entry name" value="DUF1599"/>
</dbReference>
<comment type="caution">
    <text evidence="2">The sequence shown here is derived from an EMBL/GenBank/DDBJ whole genome shotgun (WGS) entry which is preliminary data.</text>
</comment>
<accession>J9CNV9</accession>
<evidence type="ECO:0000313" key="2">
    <source>
        <dbReference type="EMBL" id="EJX01806.1"/>
    </source>
</evidence>
<name>J9CNV9_9ZZZZ</name>
<feature type="domain" description="Nucleotide modification associated" evidence="1">
    <location>
        <begin position="117"/>
        <end position="178"/>
    </location>
</feature>
<gene>
    <name evidence="2" type="ORF">EVA_10086</name>
</gene>
<reference evidence="2" key="1">
    <citation type="journal article" date="2012" name="PLoS ONE">
        <title>Gene sets for utilization of primary and secondary nutrition supplies in the distal gut of endangered iberian lynx.</title>
        <authorList>
            <person name="Alcaide M."/>
            <person name="Messina E."/>
            <person name="Richter M."/>
            <person name="Bargiela R."/>
            <person name="Peplies J."/>
            <person name="Huws S.A."/>
            <person name="Newbold C.J."/>
            <person name="Golyshin P.N."/>
            <person name="Simon M.A."/>
            <person name="Lopez G."/>
            <person name="Yakimov M.M."/>
            <person name="Ferrer M."/>
        </authorList>
    </citation>
    <scope>NUCLEOTIDE SEQUENCE</scope>
</reference>
<dbReference type="AlphaFoldDB" id="J9CNV9"/>
<feature type="domain" description="Nucleotide modification associated" evidence="1">
    <location>
        <begin position="24"/>
        <end position="84"/>
    </location>
</feature>
<sequence length="185" mass="21346">MAHLNTQEEFKQVMQTCRKLFEKKLHDYGSAWRVMRPETMTDQLFIKAARIRSLQMKGCAKVDEGIVPEFIGIVNYSIIALIQLEQGVANHDDLTADEALRLYDEQAEAALALMLKKNHDYNEAWRDMRVSSYADLIFMKLFRTKQIEELRGETLVSEGVAANYQDMMNYAVFGLIKLTLENEAE</sequence>
<evidence type="ECO:0000259" key="1">
    <source>
        <dbReference type="Pfam" id="PF07659"/>
    </source>
</evidence>
<organism evidence="2">
    <name type="scientific">gut metagenome</name>
    <dbReference type="NCBI Taxonomy" id="749906"/>
    <lineage>
        <taxon>unclassified sequences</taxon>
        <taxon>metagenomes</taxon>
        <taxon>organismal metagenomes</taxon>
    </lineage>
</organism>
<protein>
    <submittedName>
        <fullName evidence="2">Protein containing DUF1599</fullName>
    </submittedName>
</protein>
<dbReference type="Pfam" id="PF07659">
    <property type="entry name" value="DUF1599"/>
    <property type="match status" value="2"/>
</dbReference>
<dbReference type="EMBL" id="AMCI01002809">
    <property type="protein sequence ID" value="EJX01806.1"/>
    <property type="molecule type" value="Genomic_DNA"/>
</dbReference>